<evidence type="ECO:0000256" key="1">
    <source>
        <dbReference type="SAM" id="SignalP"/>
    </source>
</evidence>
<reference evidence="2 3" key="1">
    <citation type="submission" date="2015-11" db="EMBL/GenBank/DDBJ databases">
        <authorList>
            <person name="Sahl J."/>
            <person name="Wagner D."/>
            <person name="Keim P."/>
        </authorList>
    </citation>
    <scope>NUCLEOTIDE SEQUENCE [LARGE SCALE GENOMIC DNA]</scope>
    <source>
        <strain evidence="2 3">AZ-4-2-10-S1-D7</strain>
    </source>
</reference>
<organism evidence="2 3">
    <name type="scientific">Burkholderia anthina</name>
    <dbReference type="NCBI Taxonomy" id="179879"/>
    <lineage>
        <taxon>Bacteria</taxon>
        <taxon>Pseudomonadati</taxon>
        <taxon>Pseudomonadota</taxon>
        <taxon>Betaproteobacteria</taxon>
        <taxon>Burkholderiales</taxon>
        <taxon>Burkholderiaceae</taxon>
        <taxon>Burkholderia</taxon>
        <taxon>Burkholderia cepacia complex</taxon>
    </lineage>
</organism>
<comment type="caution">
    <text evidence="2">The sequence shown here is derived from an EMBL/GenBank/DDBJ whole genome shotgun (WGS) entry which is preliminary data.</text>
</comment>
<evidence type="ECO:0000313" key="3">
    <source>
        <dbReference type="Proteomes" id="UP000070434"/>
    </source>
</evidence>
<sequence length="337" mass="36846">MIICITKCIARAGWRLWVAACLASTAPAFAQTAQGRVPAISEPQGINLGSTSFFDGYSGPAGWSYLGQVRYTTADSIKNADGSTNSAFRHPRVDSFTWVNHLAYASPWQLAGGTLGFNVIVPLTWLHGSFDRPGASLSGGGTALGDVTFGPQLQYAPILGASGQPLFVQRFEFDVIAPTGQYKHHADLNQSSGYFSLNPYWAASLFPLPKIEISWRLHYLYNFKNHDPAASYPLAFEGRPVSDTQAGQAAWINFTTSYALTPQLHVGVNGYYFRQLADNRINGTPVAGREQVLGIGPGLFWQITRTRALWLNAYTETAVRNRTRNSLVLQAQLATSF</sequence>
<dbReference type="Proteomes" id="UP000070434">
    <property type="component" value="Chromosome 1"/>
</dbReference>
<dbReference type="AlphaFoldDB" id="A0AAW3PZA8"/>
<protein>
    <submittedName>
        <fullName evidence="2">Phenol degradation protein meta</fullName>
    </submittedName>
</protein>
<feature type="signal peptide" evidence="1">
    <location>
        <begin position="1"/>
        <end position="30"/>
    </location>
</feature>
<feature type="chain" id="PRO_5043677476" evidence="1">
    <location>
        <begin position="31"/>
        <end position="337"/>
    </location>
</feature>
<keyword evidence="1" id="KW-0732">Signal</keyword>
<evidence type="ECO:0000313" key="2">
    <source>
        <dbReference type="EMBL" id="KWZ34921.1"/>
    </source>
</evidence>
<dbReference type="Pfam" id="PF13557">
    <property type="entry name" value="Phenol_MetA_deg"/>
    <property type="match status" value="1"/>
</dbReference>
<proteinExistence type="predicted"/>
<dbReference type="InterPro" id="IPR025737">
    <property type="entry name" value="FApF"/>
</dbReference>
<accession>A0AAW3PZA8</accession>
<name>A0AAW3PZA8_9BURK</name>
<dbReference type="EMBL" id="LNJP01000001">
    <property type="protein sequence ID" value="KWZ34921.1"/>
    <property type="molecule type" value="Genomic_DNA"/>
</dbReference>
<gene>
    <name evidence="2" type="ORF">WS64_04865</name>
</gene>